<accession>A0A3S9T0F4</accession>
<dbReference type="Gene3D" id="1.25.40.10">
    <property type="entry name" value="Tetratricopeptide repeat domain"/>
    <property type="match status" value="3"/>
</dbReference>
<evidence type="ECO:0000313" key="5">
    <source>
        <dbReference type="EMBL" id="AZR74086.1"/>
    </source>
</evidence>
<dbReference type="AlphaFoldDB" id="A0A3S9T0F4"/>
<evidence type="ECO:0000313" key="6">
    <source>
        <dbReference type="Proteomes" id="UP000267250"/>
    </source>
</evidence>
<dbReference type="RefSeq" id="WP_127017435.1">
    <property type="nucleotide sequence ID" value="NZ_CP016379.1"/>
</dbReference>
<reference evidence="5 6" key="1">
    <citation type="submission" date="2016-07" db="EMBL/GenBank/DDBJ databases">
        <title>Genome and transcriptome analysis of iron-reducing fermentative bacteria Anoxybacter fermentans.</title>
        <authorList>
            <person name="Zeng X."/>
            <person name="Shao Z."/>
        </authorList>
    </citation>
    <scope>NUCLEOTIDE SEQUENCE [LARGE SCALE GENOMIC DNA]</scope>
    <source>
        <strain evidence="5 6">DY22613</strain>
    </source>
</reference>
<evidence type="ECO:0000256" key="4">
    <source>
        <dbReference type="SAM" id="Phobius"/>
    </source>
</evidence>
<feature type="transmembrane region" description="Helical" evidence="4">
    <location>
        <begin position="7"/>
        <end position="25"/>
    </location>
</feature>
<dbReference type="OrthoDB" id="1949098at2"/>
<dbReference type="PANTHER" id="PTHR45586:SF1">
    <property type="entry name" value="LIPOPOLYSACCHARIDE ASSEMBLY PROTEIN B"/>
    <property type="match status" value="1"/>
</dbReference>
<dbReference type="PANTHER" id="PTHR45586">
    <property type="entry name" value="TPR REPEAT-CONTAINING PROTEIN PA4667"/>
    <property type="match status" value="1"/>
</dbReference>
<dbReference type="Proteomes" id="UP000267250">
    <property type="component" value="Chromosome"/>
</dbReference>
<feature type="repeat" description="TPR" evidence="3">
    <location>
        <begin position="108"/>
        <end position="141"/>
    </location>
</feature>
<dbReference type="SMART" id="SM00028">
    <property type="entry name" value="TPR"/>
    <property type="match status" value="7"/>
</dbReference>
<keyword evidence="1" id="KW-0677">Repeat</keyword>
<organism evidence="5 6">
    <name type="scientific">Anoxybacter fermentans</name>
    <dbReference type="NCBI Taxonomy" id="1323375"/>
    <lineage>
        <taxon>Bacteria</taxon>
        <taxon>Bacillati</taxon>
        <taxon>Bacillota</taxon>
        <taxon>Clostridia</taxon>
        <taxon>Halanaerobiales</taxon>
        <taxon>Anoxybacter</taxon>
    </lineage>
</organism>
<evidence type="ECO:0000256" key="1">
    <source>
        <dbReference type="ARBA" id="ARBA00022737"/>
    </source>
</evidence>
<dbReference type="InterPro" id="IPR011990">
    <property type="entry name" value="TPR-like_helical_dom_sf"/>
</dbReference>
<dbReference type="EMBL" id="CP016379">
    <property type="protein sequence ID" value="AZR74086.1"/>
    <property type="molecule type" value="Genomic_DNA"/>
</dbReference>
<name>A0A3S9T0F4_9FIRM</name>
<keyword evidence="4" id="KW-0472">Membrane</keyword>
<dbReference type="SUPFAM" id="SSF48452">
    <property type="entry name" value="TPR-like"/>
    <property type="match status" value="2"/>
</dbReference>
<gene>
    <name evidence="5" type="ORF">BBF96_12175</name>
</gene>
<dbReference type="Pfam" id="PF13424">
    <property type="entry name" value="TPR_12"/>
    <property type="match status" value="1"/>
</dbReference>
<dbReference type="PROSITE" id="PS50005">
    <property type="entry name" value="TPR"/>
    <property type="match status" value="3"/>
</dbReference>
<evidence type="ECO:0000256" key="2">
    <source>
        <dbReference type="ARBA" id="ARBA00022803"/>
    </source>
</evidence>
<keyword evidence="4" id="KW-0812">Transmembrane</keyword>
<dbReference type="InterPro" id="IPR051012">
    <property type="entry name" value="CellSynth/LPSAsmb/PSIAsmb"/>
</dbReference>
<keyword evidence="2 3" id="KW-0802">TPR repeat</keyword>
<dbReference type="Pfam" id="PF13181">
    <property type="entry name" value="TPR_8"/>
    <property type="match status" value="3"/>
</dbReference>
<dbReference type="KEGG" id="aft:BBF96_12175"/>
<protein>
    <submittedName>
        <fullName evidence="5">Uncharacterized protein</fullName>
    </submittedName>
</protein>
<evidence type="ECO:0000256" key="3">
    <source>
        <dbReference type="PROSITE-ProRule" id="PRU00339"/>
    </source>
</evidence>
<dbReference type="InterPro" id="IPR019734">
    <property type="entry name" value="TPR_rpt"/>
</dbReference>
<feature type="repeat" description="TPR" evidence="3">
    <location>
        <begin position="69"/>
        <end position="102"/>
    </location>
</feature>
<keyword evidence="6" id="KW-1185">Reference proteome</keyword>
<proteinExistence type="predicted"/>
<feature type="repeat" description="TPR" evidence="3">
    <location>
        <begin position="242"/>
        <end position="275"/>
    </location>
</feature>
<keyword evidence="4" id="KW-1133">Transmembrane helix</keyword>
<sequence>MKVIKKYKKIIIIILLLIILIYIGYRLTLNPEEQYKKYVERAHKSLMAMNISGVIRNLKKAVKYKPDSYEALHDLGFWLEYKGKYDEARKYFEQLIKYHGNEKLPGVANAYYYLGKMALKENNKEQAKLYFENVIDIDPTYGKAYASLALCYEGERRVEIYKKGIKSDPNEASNYIQLCLFYSDKYDLSVISFEELKKLIPLENATGEVLSRIGNLLYAFSGNIDTAMIVHEKALEKDDTLSLSYRDLGEIYKRKGLYKKAEISYKNAIRYDNRAENYNGLAHLYYILGEYEKTIETLLECIYYDEIDGYLMAMAYYKLGDYENALNWLKQYDSSDKEVIELRKIIERKLSEQDKN</sequence>